<dbReference type="GO" id="GO:0016787">
    <property type="term" value="F:hydrolase activity"/>
    <property type="evidence" value="ECO:0007669"/>
    <property type="project" value="InterPro"/>
</dbReference>
<dbReference type="SUPFAM" id="SSF51556">
    <property type="entry name" value="Metallo-dependent hydrolases"/>
    <property type="match status" value="1"/>
</dbReference>
<dbReference type="InterPro" id="IPR032466">
    <property type="entry name" value="Metal_Hydrolase"/>
</dbReference>
<proteinExistence type="predicted"/>
<accession>A0AAP6ZYB7</accession>
<sequence>MKIIDAHMHLSHIEEFHRTARQLSGVNYSANGLLQEYADHNVVFGIGMGLTETKADGFPDADAINPMILDMADDMPASIAYCIGINPYQCDEDSWKRVERELQKPNAVGLKLYLGYYPFYAYDQVYDRVYELAAKYEVPVVFHCGDTYSERGLLKYSHPLTIDEVAVKHREVTMMMAHFGDPWVLDGAEVVYKNRNVYADLSGLLVGDSRRFARLDEESPLFFQHLRHAIVYCDHYDKLLFGTDWPLAPIGTYIDFVKSIIPEKYQENVFYHNALRVFPKILPLVR</sequence>
<dbReference type="PANTHER" id="PTHR21240">
    <property type="entry name" value="2-AMINO-3-CARBOXYLMUCONATE-6-SEMIALDEHYDE DECARBOXYLASE"/>
    <property type="match status" value="1"/>
</dbReference>
<evidence type="ECO:0000256" key="1">
    <source>
        <dbReference type="ARBA" id="ARBA00023239"/>
    </source>
</evidence>
<name>A0AAP6ZYB7_PAEAL</name>
<dbReference type="Pfam" id="PF04909">
    <property type="entry name" value="Amidohydro_2"/>
    <property type="match status" value="1"/>
</dbReference>
<evidence type="ECO:0000313" key="4">
    <source>
        <dbReference type="Proteomes" id="UP000552038"/>
    </source>
</evidence>
<organism evidence="3 4">
    <name type="scientific">Paenibacillus alvei</name>
    <name type="common">Bacillus alvei</name>
    <dbReference type="NCBI Taxonomy" id="44250"/>
    <lineage>
        <taxon>Bacteria</taxon>
        <taxon>Bacillati</taxon>
        <taxon>Bacillota</taxon>
        <taxon>Bacilli</taxon>
        <taxon>Bacillales</taxon>
        <taxon>Paenibacillaceae</taxon>
        <taxon>Paenibacillus</taxon>
    </lineage>
</organism>
<dbReference type="Proteomes" id="UP000552038">
    <property type="component" value="Unassembled WGS sequence"/>
</dbReference>
<protein>
    <submittedName>
        <fullName evidence="3">Amidohydrolase</fullName>
    </submittedName>
</protein>
<evidence type="ECO:0000259" key="2">
    <source>
        <dbReference type="Pfam" id="PF04909"/>
    </source>
</evidence>
<dbReference type="Gene3D" id="3.20.20.140">
    <property type="entry name" value="Metal-dependent hydrolases"/>
    <property type="match status" value="1"/>
</dbReference>
<comment type="caution">
    <text evidence="3">The sequence shown here is derived from an EMBL/GenBank/DDBJ whole genome shotgun (WGS) entry which is preliminary data.</text>
</comment>
<evidence type="ECO:0000313" key="3">
    <source>
        <dbReference type="EMBL" id="NOJ70111.1"/>
    </source>
</evidence>
<dbReference type="AlphaFoldDB" id="A0AAP6ZYB7"/>
<dbReference type="RefSeq" id="WP_163976218.1">
    <property type="nucleotide sequence ID" value="NZ_JABFOR010000005.1"/>
</dbReference>
<dbReference type="InterPro" id="IPR006680">
    <property type="entry name" value="Amidohydro-rel"/>
</dbReference>
<dbReference type="InterPro" id="IPR032465">
    <property type="entry name" value="ACMSD"/>
</dbReference>
<gene>
    <name evidence="3" type="ORF">HMI46_06045</name>
</gene>
<dbReference type="GO" id="GO:0016831">
    <property type="term" value="F:carboxy-lyase activity"/>
    <property type="evidence" value="ECO:0007669"/>
    <property type="project" value="InterPro"/>
</dbReference>
<reference evidence="3 4" key="1">
    <citation type="submission" date="2020-05" db="EMBL/GenBank/DDBJ databases">
        <title>Whole genome sequencing and identification of novel metabolites from Paenibacillus alvei strain JR949.</title>
        <authorList>
            <person name="Rajendhran J."/>
            <person name="Sree Pranav P."/>
            <person name="Mahalakshmi B."/>
            <person name="Karthikeyan R."/>
        </authorList>
    </citation>
    <scope>NUCLEOTIDE SEQUENCE [LARGE SCALE GENOMIC DNA]</scope>
    <source>
        <strain evidence="3 4">JR949</strain>
    </source>
</reference>
<keyword evidence="1" id="KW-0456">Lyase</keyword>
<feature type="domain" description="Amidohydrolase-related" evidence="2">
    <location>
        <begin position="4"/>
        <end position="279"/>
    </location>
</feature>
<dbReference type="EMBL" id="JABFOR010000005">
    <property type="protein sequence ID" value="NOJ70111.1"/>
    <property type="molecule type" value="Genomic_DNA"/>
</dbReference>
<dbReference type="CDD" id="cd01292">
    <property type="entry name" value="metallo-dependent_hydrolases"/>
    <property type="match status" value="1"/>
</dbReference>